<evidence type="ECO:0000256" key="5">
    <source>
        <dbReference type="ARBA" id="ARBA00022884"/>
    </source>
</evidence>
<dbReference type="PANTHER" id="PTHR33992">
    <property type="entry name" value="RIBONUCLEASE P PROTEIN COMPONENT"/>
    <property type="match status" value="1"/>
</dbReference>
<evidence type="ECO:0000313" key="10">
    <source>
        <dbReference type="Proteomes" id="UP000676565"/>
    </source>
</evidence>
<dbReference type="EC" id="3.1.26.5" evidence="6 7"/>
<dbReference type="InterPro" id="IPR000100">
    <property type="entry name" value="RNase_P"/>
</dbReference>
<keyword evidence="1 6" id="KW-0819">tRNA processing</keyword>
<feature type="region of interest" description="Disordered" evidence="8">
    <location>
        <begin position="117"/>
        <end position="197"/>
    </location>
</feature>
<accession>A0ABS5BU32</accession>
<evidence type="ECO:0000313" key="9">
    <source>
        <dbReference type="EMBL" id="MBP3957242.1"/>
    </source>
</evidence>
<evidence type="ECO:0000256" key="8">
    <source>
        <dbReference type="SAM" id="MobiDB-lite"/>
    </source>
</evidence>
<dbReference type="InterPro" id="IPR020568">
    <property type="entry name" value="Ribosomal_Su5_D2-typ_SF"/>
</dbReference>
<dbReference type="Pfam" id="PF00825">
    <property type="entry name" value="Ribonuclease_P"/>
    <property type="match status" value="1"/>
</dbReference>
<keyword evidence="4 6" id="KW-0378">Hydrolase</keyword>
<organism evidence="9 10">
    <name type="scientific">Gemmata palustris</name>
    <dbReference type="NCBI Taxonomy" id="2822762"/>
    <lineage>
        <taxon>Bacteria</taxon>
        <taxon>Pseudomonadati</taxon>
        <taxon>Planctomycetota</taxon>
        <taxon>Planctomycetia</taxon>
        <taxon>Gemmatales</taxon>
        <taxon>Gemmataceae</taxon>
        <taxon>Gemmata</taxon>
    </lineage>
</organism>
<keyword evidence="3 6" id="KW-0255">Endonuclease</keyword>
<feature type="compositionally biased region" description="Polar residues" evidence="8">
    <location>
        <begin position="158"/>
        <end position="172"/>
    </location>
</feature>
<proteinExistence type="inferred from homology"/>
<evidence type="ECO:0000256" key="4">
    <source>
        <dbReference type="ARBA" id="ARBA00022801"/>
    </source>
</evidence>
<dbReference type="SUPFAM" id="SSF54211">
    <property type="entry name" value="Ribosomal protein S5 domain 2-like"/>
    <property type="match status" value="1"/>
</dbReference>
<dbReference type="PANTHER" id="PTHR33992:SF1">
    <property type="entry name" value="RIBONUCLEASE P PROTEIN COMPONENT"/>
    <property type="match status" value="1"/>
</dbReference>
<sequence>MTAPDKPLTFPQTHHMKTPAEFERCYARKRSSADGLLIVYACENELAHPRLGCSVSRKVGNAVVRNRYKRLFREAFRLVQHDLPPGADFILIPRPGPYPAIDALKVSLVKLATQATRKLRDGPRPKPSQPTPPSPLPLGRGEAEPNPLTTFPKKEGGTEQNATDATQSTAVLSPSPFRGGVGEGLQPQPAPNGGTPS</sequence>
<feature type="compositionally biased region" description="Pro residues" evidence="8">
    <location>
        <begin position="125"/>
        <end position="136"/>
    </location>
</feature>
<reference evidence="9 10" key="1">
    <citation type="submission" date="2021-04" db="EMBL/GenBank/DDBJ databases">
        <authorList>
            <person name="Ivanova A."/>
        </authorList>
    </citation>
    <scope>NUCLEOTIDE SEQUENCE [LARGE SCALE GENOMIC DNA]</scope>
    <source>
        <strain evidence="9 10">G18</strain>
    </source>
</reference>
<dbReference type="GO" id="GO:0004526">
    <property type="term" value="F:ribonuclease P activity"/>
    <property type="evidence" value="ECO:0007669"/>
    <property type="project" value="UniProtKB-EC"/>
</dbReference>
<dbReference type="InterPro" id="IPR014721">
    <property type="entry name" value="Ribsml_uS5_D2-typ_fold_subgr"/>
</dbReference>
<dbReference type="NCBIfam" id="TIGR00188">
    <property type="entry name" value="rnpA"/>
    <property type="match status" value="1"/>
</dbReference>
<comment type="caution">
    <text evidence="9">The sequence shown here is derived from an EMBL/GenBank/DDBJ whole genome shotgun (WGS) entry which is preliminary data.</text>
</comment>
<gene>
    <name evidence="6 9" type="primary">rnpA</name>
    <name evidence="9" type="ORF">J8F10_18430</name>
</gene>
<comment type="subunit">
    <text evidence="6">Consists of a catalytic RNA component (M1 or rnpB) and a protein subunit.</text>
</comment>
<evidence type="ECO:0000256" key="7">
    <source>
        <dbReference type="NCBIfam" id="TIGR00188"/>
    </source>
</evidence>
<keyword evidence="5 6" id="KW-0694">RNA-binding</keyword>
<evidence type="ECO:0000256" key="1">
    <source>
        <dbReference type="ARBA" id="ARBA00022694"/>
    </source>
</evidence>
<evidence type="ECO:0000256" key="2">
    <source>
        <dbReference type="ARBA" id="ARBA00022722"/>
    </source>
</evidence>
<evidence type="ECO:0000256" key="6">
    <source>
        <dbReference type="HAMAP-Rule" id="MF_00227"/>
    </source>
</evidence>
<evidence type="ECO:0000256" key="3">
    <source>
        <dbReference type="ARBA" id="ARBA00022759"/>
    </source>
</evidence>
<dbReference type="EMBL" id="JAGKQQ010000001">
    <property type="protein sequence ID" value="MBP3957242.1"/>
    <property type="molecule type" value="Genomic_DNA"/>
</dbReference>
<name>A0ABS5BU32_9BACT</name>
<dbReference type="RefSeq" id="WP_210656115.1">
    <property type="nucleotide sequence ID" value="NZ_JAGKQQ010000001.1"/>
</dbReference>
<dbReference type="Proteomes" id="UP000676565">
    <property type="component" value="Unassembled WGS sequence"/>
</dbReference>
<dbReference type="HAMAP" id="MF_00227">
    <property type="entry name" value="RNase_P"/>
    <property type="match status" value="1"/>
</dbReference>
<keyword evidence="2 6" id="KW-0540">Nuclease</keyword>
<comment type="catalytic activity">
    <reaction evidence="6">
        <text>Endonucleolytic cleavage of RNA, removing 5'-extranucleotides from tRNA precursor.</text>
        <dbReference type="EC" id="3.1.26.5"/>
    </reaction>
</comment>
<keyword evidence="10" id="KW-1185">Reference proteome</keyword>
<protein>
    <recommendedName>
        <fullName evidence="6 7">Ribonuclease P protein component</fullName>
        <shortName evidence="6">RNase P protein</shortName>
        <shortName evidence="6">RNaseP protein</shortName>
        <ecNumber evidence="6 7">3.1.26.5</ecNumber>
    </recommendedName>
    <alternativeName>
        <fullName evidence="6">Protein C5</fullName>
    </alternativeName>
</protein>
<comment type="function">
    <text evidence="6">RNaseP catalyzes the removal of the 5'-leader sequence from pre-tRNA to produce the mature 5'-terminus. It can also cleave other RNA substrates such as 4.5S RNA. The protein component plays an auxiliary but essential role in vivo by binding to the 5'-leader sequence and broadening the substrate specificity of the ribozyme.</text>
</comment>
<comment type="similarity">
    <text evidence="6">Belongs to the RnpA family.</text>
</comment>
<dbReference type="Gene3D" id="3.30.230.10">
    <property type="match status" value="1"/>
</dbReference>